<feature type="signal peptide" evidence="1">
    <location>
        <begin position="1"/>
        <end position="21"/>
    </location>
</feature>
<feature type="chain" id="PRO_5043550834" description="Secreted protein" evidence="1">
    <location>
        <begin position="22"/>
        <end position="119"/>
    </location>
</feature>
<sequence length="119" mass="14028">MKFLILVSLLGYHHLFQQCNCCSDGMADFLFFLYLIEFDETNKTYASYDSNRAYTSSLTICSCFIRILQTLKKVFCNYQIALLTDFAVKNRKGYLSHFYQLVRYMNNTYILVPTYSKLP</sequence>
<dbReference type="AlphaFoldDB" id="A0AAV2RB60"/>
<proteinExistence type="predicted"/>
<dbReference type="Proteomes" id="UP001497623">
    <property type="component" value="Unassembled WGS sequence"/>
</dbReference>
<comment type="caution">
    <text evidence="2">The sequence shown here is derived from an EMBL/GenBank/DDBJ whole genome shotgun (WGS) entry which is preliminary data.</text>
</comment>
<keyword evidence="3" id="KW-1185">Reference proteome</keyword>
<gene>
    <name evidence="2" type="ORF">MNOR_LOCUS22109</name>
</gene>
<accession>A0AAV2RB60</accession>
<dbReference type="EMBL" id="CAXKWB010018345">
    <property type="protein sequence ID" value="CAL4120761.1"/>
    <property type="molecule type" value="Genomic_DNA"/>
</dbReference>
<evidence type="ECO:0008006" key="4">
    <source>
        <dbReference type="Google" id="ProtNLM"/>
    </source>
</evidence>
<name>A0AAV2RB60_MEGNR</name>
<evidence type="ECO:0000313" key="2">
    <source>
        <dbReference type="EMBL" id="CAL4120761.1"/>
    </source>
</evidence>
<evidence type="ECO:0000256" key="1">
    <source>
        <dbReference type="SAM" id="SignalP"/>
    </source>
</evidence>
<protein>
    <recommendedName>
        <fullName evidence="4">Secreted protein</fullName>
    </recommendedName>
</protein>
<evidence type="ECO:0000313" key="3">
    <source>
        <dbReference type="Proteomes" id="UP001497623"/>
    </source>
</evidence>
<organism evidence="2 3">
    <name type="scientific">Meganyctiphanes norvegica</name>
    <name type="common">Northern krill</name>
    <name type="synonym">Thysanopoda norvegica</name>
    <dbReference type="NCBI Taxonomy" id="48144"/>
    <lineage>
        <taxon>Eukaryota</taxon>
        <taxon>Metazoa</taxon>
        <taxon>Ecdysozoa</taxon>
        <taxon>Arthropoda</taxon>
        <taxon>Crustacea</taxon>
        <taxon>Multicrustacea</taxon>
        <taxon>Malacostraca</taxon>
        <taxon>Eumalacostraca</taxon>
        <taxon>Eucarida</taxon>
        <taxon>Euphausiacea</taxon>
        <taxon>Euphausiidae</taxon>
        <taxon>Meganyctiphanes</taxon>
    </lineage>
</organism>
<reference evidence="2 3" key="1">
    <citation type="submission" date="2024-05" db="EMBL/GenBank/DDBJ databases">
        <authorList>
            <person name="Wallberg A."/>
        </authorList>
    </citation>
    <scope>NUCLEOTIDE SEQUENCE [LARGE SCALE GENOMIC DNA]</scope>
</reference>
<keyword evidence="1" id="KW-0732">Signal</keyword>